<keyword evidence="1" id="KW-0812">Transmembrane</keyword>
<dbReference type="OrthoDB" id="2101715at2759"/>
<accession>A0A0N0NJ38</accession>
<evidence type="ECO:0000313" key="3">
    <source>
        <dbReference type="Proteomes" id="UP000038010"/>
    </source>
</evidence>
<dbReference type="RefSeq" id="XP_017996122.1">
    <property type="nucleotide sequence ID" value="XM_018149466.1"/>
</dbReference>
<keyword evidence="1" id="KW-1133">Transmembrane helix</keyword>
<comment type="caution">
    <text evidence="2">The sequence shown here is derived from an EMBL/GenBank/DDBJ whole genome shotgun (WGS) entry which is preliminary data.</text>
</comment>
<proteinExistence type="predicted"/>
<dbReference type="STRING" id="1664694.A0A0N0NJ38"/>
<organism evidence="2 3">
    <name type="scientific">Cyphellophora attinorum</name>
    <dbReference type="NCBI Taxonomy" id="1664694"/>
    <lineage>
        <taxon>Eukaryota</taxon>
        <taxon>Fungi</taxon>
        <taxon>Dikarya</taxon>
        <taxon>Ascomycota</taxon>
        <taxon>Pezizomycotina</taxon>
        <taxon>Eurotiomycetes</taxon>
        <taxon>Chaetothyriomycetidae</taxon>
        <taxon>Chaetothyriales</taxon>
        <taxon>Cyphellophoraceae</taxon>
        <taxon>Cyphellophora</taxon>
    </lineage>
</organism>
<dbReference type="AlphaFoldDB" id="A0A0N0NJ38"/>
<evidence type="ECO:0000256" key="1">
    <source>
        <dbReference type="SAM" id="Phobius"/>
    </source>
</evidence>
<dbReference type="EMBL" id="LFJN01000033">
    <property type="protein sequence ID" value="KPI36159.1"/>
    <property type="molecule type" value="Genomic_DNA"/>
</dbReference>
<feature type="transmembrane region" description="Helical" evidence="1">
    <location>
        <begin position="100"/>
        <end position="123"/>
    </location>
</feature>
<dbReference type="Proteomes" id="UP000038010">
    <property type="component" value="Unassembled WGS sequence"/>
</dbReference>
<sequence>MTDIEPNVPAWQGWCKKSESGKLDYVEEKVDATGAPGRSVLLGEDKSMNGHGKQKKGKKIMRLFSLAFHHFDDDMARRVLKDAVETGDGFCIFELQARNFLSFIMVSLLWPLAIVILAPIYFYNSPGRLVFTYLVPCVPFVWVFDGYISCLRTRTPAEVRTLMREAVGEDKLRDWIIRSGQETHTVPIGKLRWFMATKDDR</sequence>
<gene>
    <name evidence="2" type="ORF">AB675_8972</name>
</gene>
<protein>
    <submittedName>
        <fullName evidence="2">Uncharacterized protein</fullName>
    </submittedName>
</protein>
<dbReference type="VEuPathDB" id="FungiDB:AB675_8972"/>
<evidence type="ECO:0000313" key="2">
    <source>
        <dbReference type="EMBL" id="KPI36159.1"/>
    </source>
</evidence>
<dbReference type="GeneID" id="28741346"/>
<keyword evidence="3" id="KW-1185">Reference proteome</keyword>
<keyword evidence="1" id="KW-0472">Membrane</keyword>
<reference evidence="2 3" key="1">
    <citation type="submission" date="2015-06" db="EMBL/GenBank/DDBJ databases">
        <title>Draft genome of the ant-associated black yeast Phialophora attae CBS 131958.</title>
        <authorList>
            <person name="Moreno L.F."/>
            <person name="Stielow B.J."/>
            <person name="de Hoog S."/>
            <person name="Vicente V.A."/>
            <person name="Weiss V.A."/>
            <person name="de Vries M."/>
            <person name="Cruz L.M."/>
            <person name="Souza E.M."/>
        </authorList>
    </citation>
    <scope>NUCLEOTIDE SEQUENCE [LARGE SCALE GENOMIC DNA]</scope>
    <source>
        <strain evidence="2 3">CBS 131958</strain>
    </source>
</reference>
<name>A0A0N0NJ38_9EURO</name>
<feature type="transmembrane region" description="Helical" evidence="1">
    <location>
        <begin position="129"/>
        <end position="148"/>
    </location>
</feature>